<organism evidence="2 3">
    <name type="scientific">Candidatus Zambryskibacteria bacterium RIFCSPLOWO2_02_FULL_39_14</name>
    <dbReference type="NCBI Taxonomy" id="1802769"/>
    <lineage>
        <taxon>Bacteria</taxon>
        <taxon>Candidatus Zambryskiibacteriota</taxon>
    </lineage>
</organism>
<protein>
    <recommendedName>
        <fullName evidence="1">Phosphoribosyltransferase domain-containing protein</fullName>
    </recommendedName>
</protein>
<sequence>MKFKNREDAGRQLAERLKKYAKEEAIIYALPRGGVVLGFEIAQALLFPLDIVITRKIGHPSNAEYAIGAVDEDGTLVLNEAEAISVNQQWLEKEIEKQKGEARRRGILYRKGKQRPDIVGRVAIIVDDGIATGFTMRLAVKVIKSQHPEKIIIAVPVASSESIHELKKEGIDEVIVLEPPEEFLGTVGAYYQEFSQVSDEEVIKLLESTNKTENGK</sequence>
<dbReference type="Proteomes" id="UP000177096">
    <property type="component" value="Unassembled WGS sequence"/>
</dbReference>
<evidence type="ECO:0000313" key="3">
    <source>
        <dbReference type="Proteomes" id="UP000177096"/>
    </source>
</evidence>
<dbReference type="EMBL" id="MHWM01000025">
    <property type="protein sequence ID" value="OHB08480.1"/>
    <property type="molecule type" value="Genomic_DNA"/>
</dbReference>
<dbReference type="AlphaFoldDB" id="A0A1G2UH14"/>
<dbReference type="SUPFAM" id="SSF53271">
    <property type="entry name" value="PRTase-like"/>
    <property type="match status" value="1"/>
</dbReference>
<dbReference type="Pfam" id="PF00156">
    <property type="entry name" value="Pribosyltran"/>
    <property type="match status" value="1"/>
</dbReference>
<feature type="domain" description="Phosphoribosyltransferase" evidence="1">
    <location>
        <begin position="7"/>
        <end position="166"/>
    </location>
</feature>
<evidence type="ECO:0000313" key="2">
    <source>
        <dbReference type="EMBL" id="OHB08480.1"/>
    </source>
</evidence>
<reference evidence="2 3" key="1">
    <citation type="journal article" date="2016" name="Nat. Commun.">
        <title>Thousands of microbial genomes shed light on interconnected biogeochemical processes in an aquifer system.</title>
        <authorList>
            <person name="Anantharaman K."/>
            <person name="Brown C.T."/>
            <person name="Hug L.A."/>
            <person name="Sharon I."/>
            <person name="Castelle C.J."/>
            <person name="Probst A.J."/>
            <person name="Thomas B.C."/>
            <person name="Singh A."/>
            <person name="Wilkins M.J."/>
            <person name="Karaoz U."/>
            <person name="Brodie E.L."/>
            <person name="Williams K.H."/>
            <person name="Hubbard S.S."/>
            <person name="Banfield J.F."/>
        </authorList>
    </citation>
    <scope>NUCLEOTIDE SEQUENCE [LARGE SCALE GENOMIC DNA]</scope>
</reference>
<comment type="caution">
    <text evidence="2">The sequence shown here is derived from an EMBL/GenBank/DDBJ whole genome shotgun (WGS) entry which is preliminary data.</text>
</comment>
<dbReference type="InterPro" id="IPR029057">
    <property type="entry name" value="PRTase-like"/>
</dbReference>
<dbReference type="Gene3D" id="3.40.50.2020">
    <property type="match status" value="1"/>
</dbReference>
<dbReference type="InterPro" id="IPR000836">
    <property type="entry name" value="PRTase_dom"/>
</dbReference>
<name>A0A1G2UH14_9BACT</name>
<dbReference type="CDD" id="cd06223">
    <property type="entry name" value="PRTases_typeI"/>
    <property type="match status" value="1"/>
</dbReference>
<accession>A0A1G2UH14</accession>
<dbReference type="Gene3D" id="3.30.1310.20">
    <property type="entry name" value="PRTase-like"/>
    <property type="match status" value="1"/>
</dbReference>
<evidence type="ECO:0000259" key="1">
    <source>
        <dbReference type="Pfam" id="PF00156"/>
    </source>
</evidence>
<gene>
    <name evidence="2" type="ORF">A3I86_00270</name>
</gene>
<proteinExistence type="predicted"/>